<gene>
    <name evidence="2" type="ORF">ACFSGJ_19355</name>
</gene>
<protein>
    <recommendedName>
        <fullName evidence="4">Alpha/beta hydrolase</fullName>
    </recommendedName>
</protein>
<dbReference type="EMBL" id="JBHUGH010000037">
    <property type="protein sequence ID" value="MFD1914366.1"/>
    <property type="molecule type" value="Genomic_DNA"/>
</dbReference>
<comment type="caution">
    <text evidence="2">The sequence shown here is derived from an EMBL/GenBank/DDBJ whole genome shotgun (WGS) entry which is preliminary data.</text>
</comment>
<reference evidence="3" key="1">
    <citation type="journal article" date="2019" name="Int. J. Syst. Evol. Microbiol.">
        <title>The Global Catalogue of Microorganisms (GCM) 10K type strain sequencing project: providing services to taxonomists for standard genome sequencing and annotation.</title>
        <authorList>
            <consortium name="The Broad Institute Genomics Platform"/>
            <consortium name="The Broad Institute Genome Sequencing Center for Infectious Disease"/>
            <person name="Wu L."/>
            <person name="Ma J."/>
        </authorList>
    </citation>
    <scope>NUCLEOTIDE SEQUENCE [LARGE SCALE GENOMIC DNA]</scope>
    <source>
        <strain evidence="3">CGMCC 4.7242</strain>
    </source>
</reference>
<organism evidence="2 3">
    <name type="scientific">Halodurantibacterium flavum</name>
    <dbReference type="NCBI Taxonomy" id="1382802"/>
    <lineage>
        <taxon>Bacteria</taxon>
        <taxon>Pseudomonadati</taxon>
        <taxon>Pseudomonadota</taxon>
        <taxon>Alphaproteobacteria</taxon>
        <taxon>Rhodobacterales</taxon>
        <taxon>Paracoccaceae</taxon>
        <taxon>Halodurantibacterium</taxon>
    </lineage>
</organism>
<keyword evidence="3" id="KW-1185">Reference proteome</keyword>
<dbReference type="RefSeq" id="WP_390265668.1">
    <property type="nucleotide sequence ID" value="NZ_JBHUGH010000037.1"/>
</dbReference>
<feature type="transmembrane region" description="Helical" evidence="1">
    <location>
        <begin position="86"/>
        <end position="105"/>
    </location>
</feature>
<evidence type="ECO:0000256" key="1">
    <source>
        <dbReference type="SAM" id="Phobius"/>
    </source>
</evidence>
<keyword evidence="1" id="KW-1133">Transmembrane helix</keyword>
<accession>A0ABW4SA76</accession>
<evidence type="ECO:0000313" key="3">
    <source>
        <dbReference type="Proteomes" id="UP001597353"/>
    </source>
</evidence>
<proteinExistence type="predicted"/>
<name>A0ABW4SA76_9RHOB</name>
<evidence type="ECO:0000313" key="2">
    <source>
        <dbReference type="EMBL" id="MFD1914366.1"/>
    </source>
</evidence>
<dbReference type="Proteomes" id="UP001597353">
    <property type="component" value="Unassembled WGS sequence"/>
</dbReference>
<evidence type="ECO:0008006" key="4">
    <source>
        <dbReference type="Google" id="ProtNLM"/>
    </source>
</evidence>
<keyword evidence="1" id="KW-0472">Membrane</keyword>
<feature type="transmembrane region" description="Helical" evidence="1">
    <location>
        <begin position="126"/>
        <end position="149"/>
    </location>
</feature>
<feature type="transmembrane region" description="Helical" evidence="1">
    <location>
        <begin position="155"/>
        <end position="173"/>
    </location>
</feature>
<keyword evidence="1" id="KW-0812">Transmembrane</keyword>
<sequence>MPEGPVHRRVVFYLPGYDPFPPRRYREIYRREGAAQAAISGYSLTIGATGRPDLPYGWTVTADPDGTPADTRVHVLHWTDIVRQSMGGGVLATYLLLLRTFWIYLSTGAMGRLFRLRKGPVLTAMYPVVMLLGQLAIAMLVGFGLGFLLSLWLPGWMALPLGMLVLPPVLWWFRRIDGRLYAYYLLHDYGFTARHYGANPPALEARMSEFTALVAAALREDVDEVLVVGHSSGVHLGVSILADVLRGGHVRDGGPALSFLSLGQAVPMQSFLPRADRLRADLHYLSRSDQVVWVDVSAPADPCCYALCDPVAVSGAGGEGKRWPLVLSAAFSQTLRPETWARLRHRFFRLHFQYLHAFDRPGDYDYFAITAGSVTLGARFGHRQPSAQRKETVLSPHLSRGAA</sequence>